<dbReference type="Proteomes" id="UP000538147">
    <property type="component" value="Unassembled WGS sequence"/>
</dbReference>
<protein>
    <submittedName>
        <fullName evidence="4">CBS domain-containing protein</fullName>
    </submittedName>
</protein>
<evidence type="ECO:0000313" key="5">
    <source>
        <dbReference type="Proteomes" id="UP000538147"/>
    </source>
</evidence>
<evidence type="ECO:0000256" key="1">
    <source>
        <dbReference type="ARBA" id="ARBA00023122"/>
    </source>
</evidence>
<sequence>MIGKILNGKKPLVTVERATLVSDIAALLHKHRIGAVVVVEAGEIHGLVSERDICAGLHVHGCTILDQPASAIMSSPVVTARPEESVVAAMSVMTDRRFRHLPVVQDGRILGLVSIGDLVKHRIEAAEAEAAAMKDYIAS</sequence>
<feature type="domain" description="CBS" evidence="3">
    <location>
        <begin position="8"/>
        <end position="67"/>
    </location>
</feature>
<evidence type="ECO:0000256" key="2">
    <source>
        <dbReference type="PROSITE-ProRule" id="PRU00703"/>
    </source>
</evidence>
<comment type="caution">
    <text evidence="4">The sequence shown here is derived from an EMBL/GenBank/DDBJ whole genome shotgun (WGS) entry which is preliminary data.</text>
</comment>
<dbReference type="InterPro" id="IPR000644">
    <property type="entry name" value="CBS_dom"/>
</dbReference>
<name>A0A841LES1_9SPHN</name>
<dbReference type="RefSeq" id="WP_184198601.1">
    <property type="nucleotide sequence ID" value="NZ_BMOX01000020.1"/>
</dbReference>
<proteinExistence type="predicted"/>
<dbReference type="AlphaFoldDB" id="A0A841LES1"/>
<dbReference type="SUPFAM" id="SSF54631">
    <property type="entry name" value="CBS-domain pair"/>
    <property type="match status" value="1"/>
</dbReference>
<evidence type="ECO:0000313" key="4">
    <source>
        <dbReference type="EMBL" id="MBB6227652.1"/>
    </source>
</evidence>
<dbReference type="Pfam" id="PF00571">
    <property type="entry name" value="CBS"/>
    <property type="match status" value="2"/>
</dbReference>
<gene>
    <name evidence="4" type="ORF">FHS79_001821</name>
</gene>
<dbReference type="SMART" id="SM00116">
    <property type="entry name" value="CBS"/>
    <property type="match status" value="2"/>
</dbReference>
<keyword evidence="1 2" id="KW-0129">CBS domain</keyword>
<dbReference type="PANTHER" id="PTHR43080:SF2">
    <property type="entry name" value="CBS DOMAIN-CONTAINING PROTEIN"/>
    <property type="match status" value="1"/>
</dbReference>
<reference evidence="4 5" key="1">
    <citation type="submission" date="2020-08" db="EMBL/GenBank/DDBJ databases">
        <title>Genomic Encyclopedia of Type Strains, Phase IV (KMG-IV): sequencing the most valuable type-strain genomes for metagenomic binning, comparative biology and taxonomic classification.</title>
        <authorList>
            <person name="Goeker M."/>
        </authorList>
    </citation>
    <scope>NUCLEOTIDE SEQUENCE [LARGE SCALE GENOMIC DNA]</scope>
    <source>
        <strain evidence="4 5">DSM 102189</strain>
    </source>
</reference>
<feature type="domain" description="CBS" evidence="3">
    <location>
        <begin position="73"/>
        <end position="129"/>
    </location>
</feature>
<dbReference type="InterPro" id="IPR046342">
    <property type="entry name" value="CBS_dom_sf"/>
</dbReference>
<dbReference type="PROSITE" id="PS51371">
    <property type="entry name" value="CBS"/>
    <property type="match status" value="2"/>
</dbReference>
<organism evidence="4 5">
    <name type="scientific">Polymorphobacter multimanifer</name>
    <dbReference type="NCBI Taxonomy" id="1070431"/>
    <lineage>
        <taxon>Bacteria</taxon>
        <taxon>Pseudomonadati</taxon>
        <taxon>Pseudomonadota</taxon>
        <taxon>Alphaproteobacteria</taxon>
        <taxon>Sphingomonadales</taxon>
        <taxon>Sphingosinicellaceae</taxon>
        <taxon>Polymorphobacter</taxon>
    </lineage>
</organism>
<accession>A0A841LES1</accession>
<dbReference type="PANTHER" id="PTHR43080">
    <property type="entry name" value="CBS DOMAIN-CONTAINING PROTEIN CBSX3, MITOCHONDRIAL"/>
    <property type="match status" value="1"/>
</dbReference>
<keyword evidence="5" id="KW-1185">Reference proteome</keyword>
<dbReference type="InterPro" id="IPR051257">
    <property type="entry name" value="Diverse_CBS-Domain"/>
</dbReference>
<evidence type="ECO:0000259" key="3">
    <source>
        <dbReference type="PROSITE" id="PS51371"/>
    </source>
</evidence>
<dbReference type="CDD" id="cd04623">
    <property type="entry name" value="CBS_pair_bac_euk"/>
    <property type="match status" value="1"/>
</dbReference>
<dbReference type="Gene3D" id="3.10.580.10">
    <property type="entry name" value="CBS-domain"/>
    <property type="match status" value="1"/>
</dbReference>
<dbReference type="InterPro" id="IPR044725">
    <property type="entry name" value="CBSX3_CBS_dom"/>
</dbReference>
<dbReference type="EMBL" id="JACIIV010000011">
    <property type="protein sequence ID" value="MBB6227652.1"/>
    <property type="molecule type" value="Genomic_DNA"/>
</dbReference>